<dbReference type="RefSeq" id="WP_145022317.1">
    <property type="nucleotide sequence ID" value="NZ_VLLN01000011.1"/>
</dbReference>
<reference evidence="1 2" key="1">
    <citation type="submission" date="2019-07" db="EMBL/GenBank/DDBJ databases">
        <title>Genomic Encyclopedia of Archaeal and Bacterial Type Strains, Phase II (KMG-II): from individual species to whole genera.</title>
        <authorList>
            <person name="Goeker M."/>
        </authorList>
    </citation>
    <scope>NUCLEOTIDE SEQUENCE [LARGE SCALE GENOMIC DNA]</scope>
    <source>
        <strain evidence="1 2">ATCC BAA-1139</strain>
    </source>
</reference>
<keyword evidence="2" id="KW-1185">Reference proteome</keyword>
<accession>A0A562VML7</accession>
<dbReference type="EMBL" id="VLLN01000011">
    <property type="protein sequence ID" value="TWJ19149.1"/>
    <property type="molecule type" value="Genomic_DNA"/>
</dbReference>
<proteinExistence type="predicted"/>
<evidence type="ECO:0000313" key="1">
    <source>
        <dbReference type="EMBL" id="TWJ19149.1"/>
    </source>
</evidence>
<dbReference type="Proteomes" id="UP000319449">
    <property type="component" value="Unassembled WGS sequence"/>
</dbReference>
<dbReference type="PANTHER" id="PTHR32432">
    <property type="entry name" value="CELL DIVISION PROTEIN FTSA-RELATED"/>
    <property type="match status" value="1"/>
</dbReference>
<dbReference type="AlphaFoldDB" id="A0A562VML7"/>
<organism evidence="1 2">
    <name type="scientific">Geobacter argillaceus</name>
    <dbReference type="NCBI Taxonomy" id="345631"/>
    <lineage>
        <taxon>Bacteria</taxon>
        <taxon>Pseudomonadati</taxon>
        <taxon>Thermodesulfobacteriota</taxon>
        <taxon>Desulfuromonadia</taxon>
        <taxon>Geobacterales</taxon>
        <taxon>Geobacteraceae</taxon>
        <taxon>Geobacter</taxon>
    </lineage>
</organism>
<dbReference type="Gene3D" id="3.30.1490.300">
    <property type="match status" value="1"/>
</dbReference>
<dbReference type="InterPro" id="IPR043129">
    <property type="entry name" value="ATPase_NBD"/>
</dbReference>
<dbReference type="PANTHER" id="PTHR32432:SF3">
    <property type="entry name" value="ETHANOLAMINE UTILIZATION PROTEIN EUTJ"/>
    <property type="match status" value="1"/>
</dbReference>
<comment type="caution">
    <text evidence="1">The sequence shown here is derived from an EMBL/GenBank/DDBJ whole genome shotgun (WGS) entry which is preliminary data.</text>
</comment>
<gene>
    <name evidence="1" type="ORF">JN12_02096</name>
</gene>
<dbReference type="InterPro" id="IPR050696">
    <property type="entry name" value="FtsA/MreB"/>
</dbReference>
<protein>
    <submittedName>
        <fullName evidence="1">Type IV pilus assembly protein PilM</fullName>
    </submittedName>
</protein>
<evidence type="ECO:0000313" key="2">
    <source>
        <dbReference type="Proteomes" id="UP000319449"/>
    </source>
</evidence>
<sequence>MFLKTKAIGLEIAHEGATIALAGKRRGLPVLERCESVSFPAGTLRLSLKEPNIIDRPFMVGQLRELHARLLTNQKQVSLSLPDAAGRVMLLDLETRLKSKEEGADLIRWKLKKNLPIDISEIHLDYQILRERESGELSALVALVSRSVITQYEEIVSEVGLEPIRIDFTTFNLVRLFLRMVGQENTAVILWYKGVISILIFHDGVLEFFRAKEIFEGSFETNRVFRELNSSFLVYRDKVSGQKLQRVLFYSPPWDREALQTLLTDVTGVTPYQIDLGRCVGQSESPASESMLYSSLAAVGAAARIF</sequence>
<dbReference type="OrthoDB" id="5405299at2"/>
<dbReference type="SUPFAM" id="SSF53067">
    <property type="entry name" value="Actin-like ATPase domain"/>
    <property type="match status" value="1"/>
</dbReference>
<dbReference type="Gene3D" id="3.30.420.40">
    <property type="match status" value="2"/>
</dbReference>
<name>A0A562VML7_9BACT</name>